<dbReference type="AlphaFoldDB" id="A0A0K6I896"/>
<feature type="transmembrane region" description="Helical" evidence="8">
    <location>
        <begin position="34"/>
        <end position="54"/>
    </location>
</feature>
<evidence type="ECO:0000313" key="9">
    <source>
        <dbReference type="EMBL" id="CUA99350.1"/>
    </source>
</evidence>
<dbReference type="InterPro" id="IPR004695">
    <property type="entry name" value="SLAC1/Mae1/Ssu1/TehA"/>
</dbReference>
<feature type="transmembrane region" description="Helical" evidence="8">
    <location>
        <begin position="166"/>
        <end position="187"/>
    </location>
</feature>
<organism evidence="9 10">
    <name type="scientific">Thiomonas bhubaneswarensis</name>
    <dbReference type="NCBI Taxonomy" id="339866"/>
    <lineage>
        <taxon>Bacteria</taxon>
        <taxon>Pseudomonadati</taxon>
        <taxon>Pseudomonadota</taxon>
        <taxon>Betaproteobacteria</taxon>
        <taxon>Burkholderiales</taxon>
        <taxon>Thiomonas</taxon>
    </lineage>
</organism>
<evidence type="ECO:0000256" key="1">
    <source>
        <dbReference type="ARBA" id="ARBA00004651"/>
    </source>
</evidence>
<reference evidence="10" key="1">
    <citation type="submission" date="2015-08" db="EMBL/GenBank/DDBJ databases">
        <authorList>
            <person name="Varghese N."/>
        </authorList>
    </citation>
    <scope>NUCLEOTIDE SEQUENCE [LARGE SCALE GENOMIC DNA]</scope>
    <source>
        <strain evidence="10">DSM 18181</strain>
    </source>
</reference>
<dbReference type="Gene3D" id="1.50.10.150">
    <property type="entry name" value="Voltage-dependent anion channel"/>
    <property type="match status" value="1"/>
</dbReference>
<evidence type="ECO:0000256" key="2">
    <source>
        <dbReference type="ARBA" id="ARBA00008566"/>
    </source>
</evidence>
<evidence type="ECO:0000256" key="5">
    <source>
        <dbReference type="ARBA" id="ARBA00022692"/>
    </source>
</evidence>
<feature type="transmembrane region" description="Helical" evidence="8">
    <location>
        <begin position="314"/>
        <end position="333"/>
    </location>
</feature>
<keyword evidence="10" id="KW-1185">Reference proteome</keyword>
<dbReference type="GO" id="GO:0005886">
    <property type="term" value="C:plasma membrane"/>
    <property type="evidence" value="ECO:0007669"/>
    <property type="project" value="UniProtKB-SubCell"/>
</dbReference>
<proteinExistence type="inferred from homology"/>
<keyword evidence="4" id="KW-1003">Cell membrane</keyword>
<comment type="similarity">
    <text evidence="2">Belongs to the tellurite-resistance/dicarboxylate transporter (TDT) family.</text>
</comment>
<dbReference type="CDD" id="cd09318">
    <property type="entry name" value="TDT_SSU1"/>
    <property type="match status" value="1"/>
</dbReference>
<name>A0A0K6I896_9BURK</name>
<comment type="subcellular location">
    <subcellularLocation>
        <location evidence="1">Cell membrane</location>
        <topology evidence="1">Multi-pass membrane protein</topology>
    </subcellularLocation>
</comment>
<sequence>MSSLVVVHIMSSWKPLNRLHSPVELVRQFTPNWFTVNMGTGITFLLLAQFPAHITGLHALAYGLFIVDAVLFAVFMGLFTARWVFFTQDAMPLLRHPVQSMFLGAIPMALIPLVNGLVLFYPAQPLAAQWALHLWWIDAALSLLTGWLVPWYQFTAQDHSLDRMTGVWLLPVVPAEVAASSAGYLAQHLPAAQAQSLVVAGYALWGMSVPIAMGILTVLYLRLALHKLPPKELGVSTWLSLGPIGTGAFALLTLGAAAPQAFVGTIMAPVANLAGPLGVIGALILWGLGLWWLATAIVLTAIQVRRGLPFNLGWWGFTFPVGVYTAASLTLGLRTGMPFFTAFAAMLIVALAGACTVVAVRSAHGLWHGHLVQAPCLRSAELVTAQATSSR</sequence>
<feature type="transmembrane region" description="Helical" evidence="8">
    <location>
        <begin position="102"/>
        <end position="121"/>
    </location>
</feature>
<keyword evidence="6 8" id="KW-1133">Transmembrane helix</keyword>
<evidence type="ECO:0000256" key="7">
    <source>
        <dbReference type="ARBA" id="ARBA00023136"/>
    </source>
</evidence>
<feature type="transmembrane region" description="Helical" evidence="8">
    <location>
        <begin position="233"/>
        <end position="257"/>
    </location>
</feature>
<feature type="transmembrane region" description="Helical" evidence="8">
    <location>
        <begin position="60"/>
        <end position="81"/>
    </location>
</feature>
<keyword evidence="5 8" id="KW-0812">Transmembrane</keyword>
<evidence type="ECO:0000313" key="10">
    <source>
        <dbReference type="Proteomes" id="UP000183649"/>
    </source>
</evidence>
<dbReference type="InterPro" id="IPR051629">
    <property type="entry name" value="Sulfite_efflux_TDT"/>
</dbReference>
<keyword evidence="7 8" id="KW-0472">Membrane</keyword>
<evidence type="ECO:0000256" key="3">
    <source>
        <dbReference type="ARBA" id="ARBA00022448"/>
    </source>
</evidence>
<evidence type="ECO:0000256" key="6">
    <source>
        <dbReference type="ARBA" id="ARBA00022989"/>
    </source>
</evidence>
<gene>
    <name evidence="9" type="ORF">Ga0061069_10984</name>
</gene>
<feature type="transmembrane region" description="Helical" evidence="8">
    <location>
        <begin position="339"/>
        <end position="360"/>
    </location>
</feature>
<protein>
    <submittedName>
        <fullName evidence="9">Tellurite resistance protein TehA and related permeases</fullName>
    </submittedName>
</protein>
<feature type="transmembrane region" description="Helical" evidence="8">
    <location>
        <begin position="199"/>
        <end position="221"/>
    </location>
</feature>
<dbReference type="EMBL" id="CYHF01000009">
    <property type="protein sequence ID" value="CUA99350.1"/>
    <property type="molecule type" value="Genomic_DNA"/>
</dbReference>
<dbReference type="GO" id="GO:0000319">
    <property type="term" value="F:sulfite transmembrane transporter activity"/>
    <property type="evidence" value="ECO:0007669"/>
    <property type="project" value="TreeGrafter"/>
</dbReference>
<evidence type="ECO:0000256" key="4">
    <source>
        <dbReference type="ARBA" id="ARBA00022475"/>
    </source>
</evidence>
<dbReference type="PANTHER" id="PTHR31686:SF1">
    <property type="entry name" value="SULFITE EFFLUX PUMP SSU1"/>
    <property type="match status" value="1"/>
</dbReference>
<dbReference type="Proteomes" id="UP000183649">
    <property type="component" value="Unassembled WGS sequence"/>
</dbReference>
<feature type="transmembrane region" description="Helical" evidence="8">
    <location>
        <begin position="133"/>
        <end position="154"/>
    </location>
</feature>
<evidence type="ECO:0000256" key="8">
    <source>
        <dbReference type="SAM" id="Phobius"/>
    </source>
</evidence>
<dbReference type="RefSeq" id="WP_245610053.1">
    <property type="nucleotide sequence ID" value="NZ_CYHF01000009.1"/>
</dbReference>
<dbReference type="InterPro" id="IPR038665">
    <property type="entry name" value="Voltage-dep_anion_channel_sf"/>
</dbReference>
<accession>A0A0K6I896</accession>
<feature type="transmembrane region" description="Helical" evidence="8">
    <location>
        <begin position="277"/>
        <end position="302"/>
    </location>
</feature>
<dbReference type="STRING" id="339866.GCA_001418255_02482"/>
<keyword evidence="3" id="KW-0813">Transport</keyword>
<dbReference type="PANTHER" id="PTHR31686">
    <property type="match status" value="1"/>
</dbReference>
<dbReference type="Pfam" id="PF03595">
    <property type="entry name" value="SLAC1"/>
    <property type="match status" value="1"/>
</dbReference>